<evidence type="ECO:0000313" key="2">
    <source>
        <dbReference type="EMBL" id="HHF53407.1"/>
    </source>
</evidence>
<dbReference type="EMBL" id="DRTX01000176">
    <property type="protein sequence ID" value="HHF53407.1"/>
    <property type="molecule type" value="Genomic_DNA"/>
</dbReference>
<dbReference type="AlphaFoldDB" id="A0A7V5HNC1"/>
<dbReference type="Pfam" id="PF13517">
    <property type="entry name" value="FG-GAP_3"/>
    <property type="match status" value="1"/>
</dbReference>
<dbReference type="Proteomes" id="UP000886050">
    <property type="component" value="Unassembled WGS sequence"/>
</dbReference>
<name>A0A7V5HNC1_UNCW3</name>
<organism evidence="2">
    <name type="scientific">candidate division WOR-3 bacterium</name>
    <dbReference type="NCBI Taxonomy" id="2052148"/>
    <lineage>
        <taxon>Bacteria</taxon>
        <taxon>Bacteria division WOR-3</taxon>
    </lineage>
</organism>
<dbReference type="InterPro" id="IPR013517">
    <property type="entry name" value="FG-GAP"/>
</dbReference>
<protein>
    <submittedName>
        <fullName evidence="2">VCBS repeat-containing protein</fullName>
    </submittedName>
</protein>
<evidence type="ECO:0000256" key="1">
    <source>
        <dbReference type="ARBA" id="ARBA00022729"/>
    </source>
</evidence>
<proteinExistence type="predicted"/>
<accession>A0A7V5HNC1</accession>
<comment type="caution">
    <text evidence="2">The sequence shown here is derived from an EMBL/GenBank/DDBJ whole genome shotgun (WGS) entry which is preliminary data.</text>
</comment>
<dbReference type="InterPro" id="IPR028994">
    <property type="entry name" value="Integrin_alpha_N"/>
</dbReference>
<dbReference type="SUPFAM" id="SSF69318">
    <property type="entry name" value="Integrin alpha N-terminal domain"/>
    <property type="match status" value="1"/>
</dbReference>
<reference evidence="2" key="1">
    <citation type="journal article" date="2020" name="mSystems">
        <title>Genome- and Community-Level Interaction Insights into Carbon Utilization and Element Cycling Functions of Hydrothermarchaeota in Hydrothermal Sediment.</title>
        <authorList>
            <person name="Zhou Z."/>
            <person name="Liu Y."/>
            <person name="Xu W."/>
            <person name="Pan J."/>
            <person name="Luo Z.H."/>
            <person name="Li M."/>
        </authorList>
    </citation>
    <scope>NUCLEOTIDE SEQUENCE [LARGE SCALE GENOMIC DNA]</scope>
    <source>
        <strain evidence="2">HyVt-96</strain>
    </source>
</reference>
<gene>
    <name evidence="2" type="ORF">ENL43_03480</name>
</gene>
<sequence>MIYLFFLLLSFNFQQIKPLPYKYKGITQLSAIDFNVDGRTDLILWGEGRAPLLLENLGESNFLERSIPGFSDYTFGIIYLGVINYNGDKYPDILVIGNLPGVRPEVLVNDFGNGFVKNILNITLPDIVDSVLLSDINQDDRSDIVFWGTELTTFLQKKEYIFEKDTLIRKLLINRTTLTDLDFDGEMDTLFLRDSTLILNNTILDQNVTSYTVMDWNGDNTPDVCLIKNGEIFCLLNVTPNAKHFSIKTSGIEGIKIVLFHGDTASLLITYKTARLDIYREIDSIYAISEGDTVVLDTATNGMDFPISVRENDTLIDVNPRITRDGFEVQCIMRTEGFMRVTLFSRDGRLIGILDERQVEPGIYYIPCEGSYLRPGIYIIKFEEPLGIHSTRIVITR</sequence>
<keyword evidence="1" id="KW-0732">Signal</keyword>